<dbReference type="InterPro" id="IPR007085">
    <property type="entry name" value="DNA/pantothenate-metab_flavo_C"/>
</dbReference>
<keyword evidence="8" id="KW-1185">Reference proteome</keyword>
<comment type="cofactor">
    <cofactor evidence="3">
        <name>FMN</name>
        <dbReference type="ChEBI" id="CHEBI:58210"/>
    </cofactor>
    <text evidence="3">Binds 1 FMN per subunit.</text>
</comment>
<dbReference type="Pfam" id="PF04127">
    <property type="entry name" value="DFP"/>
    <property type="match status" value="1"/>
</dbReference>
<evidence type="ECO:0000313" key="8">
    <source>
        <dbReference type="Proteomes" id="UP001201449"/>
    </source>
</evidence>
<dbReference type="NCBIfam" id="TIGR00521">
    <property type="entry name" value="coaBC_dfp"/>
    <property type="match status" value="1"/>
</dbReference>
<accession>A0ABS9BYX1</accession>
<comment type="caution">
    <text evidence="3">Lacks conserved residue(s) required for the propagation of feature annotation.</text>
</comment>
<comment type="catalytic activity">
    <reaction evidence="3 4">
        <text>(R)-4'-phosphopantothenate + L-cysteine + CTP = N-[(R)-4-phosphopantothenoyl]-L-cysteine + CMP + diphosphate + H(+)</text>
        <dbReference type="Rhea" id="RHEA:19397"/>
        <dbReference type="ChEBI" id="CHEBI:10986"/>
        <dbReference type="ChEBI" id="CHEBI:15378"/>
        <dbReference type="ChEBI" id="CHEBI:33019"/>
        <dbReference type="ChEBI" id="CHEBI:35235"/>
        <dbReference type="ChEBI" id="CHEBI:37563"/>
        <dbReference type="ChEBI" id="CHEBI:59458"/>
        <dbReference type="ChEBI" id="CHEBI:60377"/>
        <dbReference type="EC" id="6.3.2.5"/>
    </reaction>
</comment>
<keyword evidence="3 4" id="KW-0288">FMN</keyword>
<dbReference type="PANTHER" id="PTHR14359">
    <property type="entry name" value="HOMO-OLIGOMERIC FLAVIN CONTAINING CYS DECARBOXYLASE FAMILY"/>
    <property type="match status" value="1"/>
</dbReference>
<dbReference type="PANTHER" id="PTHR14359:SF6">
    <property type="entry name" value="PHOSPHOPANTOTHENOYLCYSTEINE DECARBOXYLASE"/>
    <property type="match status" value="1"/>
</dbReference>
<feature type="region of interest" description="Phosphopantothenoylcysteine decarboxylase" evidence="3">
    <location>
        <begin position="1"/>
        <end position="190"/>
    </location>
</feature>
<keyword evidence="3" id="KW-0460">Magnesium</keyword>
<proteinExistence type="inferred from homology"/>
<name>A0ABS9BYX1_9BACT</name>
<feature type="domain" description="DNA/pantothenate metabolism flavoprotein C-terminal" evidence="6">
    <location>
        <begin position="187"/>
        <end position="397"/>
    </location>
</feature>
<feature type="region of interest" description="Phosphopantothenate--cysteine ligase" evidence="3">
    <location>
        <begin position="191"/>
        <end position="402"/>
    </location>
</feature>
<dbReference type="EC" id="4.1.1.36" evidence="3"/>
<dbReference type="RefSeq" id="WP_234862376.1">
    <property type="nucleotide sequence ID" value="NZ_JAKEVZ010000012.1"/>
</dbReference>
<organism evidence="7 8">
    <name type="scientific">Mariniradius sediminis</name>
    <dbReference type="NCBI Taxonomy" id="2909237"/>
    <lineage>
        <taxon>Bacteria</taxon>
        <taxon>Pseudomonadati</taxon>
        <taxon>Bacteroidota</taxon>
        <taxon>Cytophagia</taxon>
        <taxon>Cytophagales</taxon>
        <taxon>Cyclobacteriaceae</taxon>
        <taxon>Mariniradius</taxon>
    </lineage>
</organism>
<dbReference type="Gene3D" id="3.40.50.10300">
    <property type="entry name" value="CoaB-like"/>
    <property type="match status" value="1"/>
</dbReference>
<feature type="binding site" evidence="3">
    <location>
        <position position="343"/>
    </location>
    <ligand>
        <name>CTP</name>
        <dbReference type="ChEBI" id="CHEBI:37563"/>
    </ligand>
</feature>
<evidence type="ECO:0000256" key="1">
    <source>
        <dbReference type="ARBA" id="ARBA00022793"/>
    </source>
</evidence>
<comment type="cofactor">
    <cofactor evidence="3">
        <name>Mg(2+)</name>
        <dbReference type="ChEBI" id="CHEBI:18420"/>
    </cofactor>
</comment>
<protein>
    <recommendedName>
        <fullName evidence="3">Coenzyme A biosynthesis bifunctional protein CoaBC</fullName>
    </recommendedName>
    <alternativeName>
        <fullName evidence="3">DNA/pantothenate metabolism flavoprotein</fullName>
    </alternativeName>
    <alternativeName>
        <fullName evidence="3">Phosphopantothenoylcysteine synthetase/decarboxylase</fullName>
        <shortName evidence="3">PPCS-PPCDC</shortName>
    </alternativeName>
    <domain>
        <recommendedName>
            <fullName evidence="3">Phosphopantothenoylcysteine decarboxylase</fullName>
            <shortName evidence="3">PPC decarboxylase</shortName>
            <shortName evidence="3">PPC-DC</shortName>
            <ecNumber evidence="3">4.1.1.36</ecNumber>
        </recommendedName>
        <alternativeName>
            <fullName evidence="3">CoaC</fullName>
        </alternativeName>
    </domain>
    <domain>
        <recommendedName>
            <fullName evidence="3">Phosphopantothenate--cysteine ligase</fullName>
            <ecNumber evidence="3">6.3.2.5</ecNumber>
        </recommendedName>
        <alternativeName>
            <fullName evidence="3">CoaB</fullName>
        </alternativeName>
        <alternativeName>
            <fullName evidence="3">Phosphopantothenoylcysteine synthetase</fullName>
            <shortName evidence="3">PPC synthetase</shortName>
            <shortName evidence="3">PPC-S</shortName>
        </alternativeName>
    </domain>
</protein>
<evidence type="ECO:0000313" key="7">
    <source>
        <dbReference type="EMBL" id="MCF1752494.1"/>
    </source>
</evidence>
<dbReference type="HAMAP" id="MF_02225">
    <property type="entry name" value="CoaBC"/>
    <property type="match status" value="1"/>
</dbReference>
<feature type="binding site" evidence="3">
    <location>
        <position position="280"/>
    </location>
    <ligand>
        <name>CTP</name>
        <dbReference type="ChEBI" id="CHEBI:37563"/>
    </ligand>
</feature>
<comment type="similarity">
    <text evidence="3 4">In the C-terminal section; belongs to the PPC synthetase family.</text>
</comment>
<reference evidence="7 8" key="1">
    <citation type="submission" date="2022-01" db="EMBL/GenBank/DDBJ databases">
        <title>Mariniradius saccharolyticus sp. nov., isolated from sediment of a river.</title>
        <authorList>
            <person name="Liu H."/>
        </authorList>
    </citation>
    <scope>NUCLEOTIDE SEQUENCE [LARGE SCALE GENOMIC DNA]</scope>
    <source>
        <strain evidence="7 8">RY-2</strain>
    </source>
</reference>
<feature type="binding site" evidence="3">
    <location>
        <position position="339"/>
    </location>
    <ligand>
        <name>CTP</name>
        <dbReference type="ChEBI" id="CHEBI:37563"/>
    </ligand>
</feature>
<keyword evidence="1 3" id="KW-0210">Decarboxylase</keyword>
<feature type="domain" description="Flavoprotein" evidence="5">
    <location>
        <begin position="6"/>
        <end position="179"/>
    </location>
</feature>
<comment type="similarity">
    <text evidence="3 4">In the N-terminal section; belongs to the HFCD (homo-oligomeric flavin containing Cys decarboxylase) superfamily.</text>
</comment>
<dbReference type="InterPro" id="IPR036551">
    <property type="entry name" value="Flavin_trans-like"/>
</dbReference>
<dbReference type="Pfam" id="PF02441">
    <property type="entry name" value="Flavoprotein"/>
    <property type="match status" value="1"/>
</dbReference>
<dbReference type="GO" id="GO:0004633">
    <property type="term" value="F:phosphopantothenoylcysteine decarboxylase activity"/>
    <property type="evidence" value="ECO:0007669"/>
    <property type="project" value="UniProtKB-EC"/>
</dbReference>
<dbReference type="EMBL" id="JAKEVZ010000012">
    <property type="protein sequence ID" value="MCF1752494.1"/>
    <property type="molecule type" value="Genomic_DNA"/>
</dbReference>
<keyword evidence="2 3" id="KW-0456">Lyase</keyword>
<evidence type="ECO:0000256" key="3">
    <source>
        <dbReference type="HAMAP-Rule" id="MF_02225"/>
    </source>
</evidence>
<keyword evidence="3 4" id="KW-0436">Ligase</keyword>
<dbReference type="InterPro" id="IPR035929">
    <property type="entry name" value="CoaB-like_sf"/>
</dbReference>
<keyword evidence="3" id="KW-0511">Multifunctional enzyme</keyword>
<comment type="catalytic activity">
    <reaction evidence="3 4">
        <text>N-[(R)-4-phosphopantothenoyl]-L-cysteine + H(+) = (R)-4'-phosphopantetheine + CO2</text>
        <dbReference type="Rhea" id="RHEA:16793"/>
        <dbReference type="ChEBI" id="CHEBI:15378"/>
        <dbReference type="ChEBI" id="CHEBI:16526"/>
        <dbReference type="ChEBI" id="CHEBI:59458"/>
        <dbReference type="ChEBI" id="CHEBI:61723"/>
        <dbReference type="EC" id="4.1.1.36"/>
    </reaction>
</comment>
<dbReference type="SUPFAM" id="SSF52507">
    <property type="entry name" value="Homo-oligomeric flavin-containing Cys decarboxylases, HFCD"/>
    <property type="match status" value="1"/>
</dbReference>
<comment type="function">
    <text evidence="4">Catalyzes two steps in the biosynthesis of coenzyme A. In the first step cysteine is conjugated to 4'-phosphopantothenate to form 4-phosphopantothenoylcysteine, in the latter compound is decarboxylated to form 4'-phosphopantotheine.</text>
</comment>
<feature type="binding site" evidence="3">
    <location>
        <position position="290"/>
    </location>
    <ligand>
        <name>CTP</name>
        <dbReference type="ChEBI" id="CHEBI:37563"/>
    </ligand>
</feature>
<comment type="pathway">
    <text evidence="3 4">Cofactor biosynthesis; coenzyme A biosynthesis; CoA from (R)-pantothenate: step 2/5.</text>
</comment>
<sequence length="402" mass="44105">MRLKDKKILLGVTGSIAAYKSAILTRLLVKEGAEVQVIMTSSALDFITPLTLATLSKRPVHHRFYENNTGQWTNHVELGLWADLLLVAPISANTLAKFANGICDNLLAATYLSARCPVMLAPAMDLDMYQHPSVRENITKLSQFGNLILEAEDGELASGLSGQGRLMEPEHILERVLEFFSPETEFVGKNILITSGPTQEAIDPVRFISNHSSGKMGAAIALAFAEAGAKVHLVLGKGAVKPDHPNIQIQSVRSAQEMYDASAKLHPAMDICVFAAAVADYAPKHVAAEKIKKDGEGMVLELAKNIDIAYTLGQQKRFHQIHVGFALETEREEFHAKQKLTKKNFDLIVLNSTKDEGAGFQLDTNKVRLFREDGYSVESGVLPKTEVAKLILEEIKKLPVKI</sequence>
<evidence type="ECO:0000256" key="2">
    <source>
        <dbReference type="ARBA" id="ARBA00023239"/>
    </source>
</evidence>
<keyword evidence="3" id="KW-0479">Metal-binding</keyword>
<comment type="function">
    <text evidence="3">Catalyzes two sequential steps in the biosynthesis of coenzyme A. In the first step cysteine is conjugated to 4'-phosphopantothenate to form 4-phosphopantothenoylcysteine. In the second step the latter compound is decarboxylated to form 4'-phosphopantotheine.</text>
</comment>
<evidence type="ECO:0000259" key="5">
    <source>
        <dbReference type="Pfam" id="PF02441"/>
    </source>
</evidence>
<dbReference type="GO" id="GO:0004632">
    <property type="term" value="F:phosphopantothenate--cysteine ligase activity"/>
    <property type="evidence" value="ECO:0007669"/>
    <property type="project" value="UniProtKB-EC"/>
</dbReference>
<evidence type="ECO:0000259" key="6">
    <source>
        <dbReference type="Pfam" id="PF04127"/>
    </source>
</evidence>
<comment type="caution">
    <text evidence="7">The sequence shown here is derived from an EMBL/GenBank/DDBJ whole genome shotgun (WGS) entry which is preliminary data.</text>
</comment>
<evidence type="ECO:0000256" key="4">
    <source>
        <dbReference type="RuleBase" id="RU364078"/>
    </source>
</evidence>
<dbReference type="EC" id="6.3.2.5" evidence="3"/>
<dbReference type="Proteomes" id="UP001201449">
    <property type="component" value="Unassembled WGS sequence"/>
</dbReference>
<gene>
    <name evidence="3 7" type="primary">coaBC</name>
    <name evidence="7" type="ORF">L0U89_15650</name>
</gene>
<feature type="binding site" evidence="3">
    <location>
        <position position="325"/>
    </location>
    <ligand>
        <name>CTP</name>
        <dbReference type="ChEBI" id="CHEBI:37563"/>
    </ligand>
</feature>
<dbReference type="InterPro" id="IPR003382">
    <property type="entry name" value="Flavoprotein"/>
</dbReference>
<dbReference type="InterPro" id="IPR005252">
    <property type="entry name" value="CoaBC"/>
</dbReference>
<dbReference type="Gene3D" id="3.40.50.1950">
    <property type="entry name" value="Flavin prenyltransferase-like"/>
    <property type="match status" value="1"/>
</dbReference>
<keyword evidence="3 4" id="KW-0285">Flavoprotein</keyword>
<comment type="pathway">
    <text evidence="3 4">Cofactor biosynthesis; coenzyme A biosynthesis; CoA from (R)-pantothenate: step 3/5.</text>
</comment>
<dbReference type="SUPFAM" id="SSF102645">
    <property type="entry name" value="CoaB-like"/>
    <property type="match status" value="1"/>
</dbReference>